<dbReference type="SUPFAM" id="SSF55961">
    <property type="entry name" value="Bet v1-like"/>
    <property type="match status" value="1"/>
</dbReference>
<dbReference type="EMBL" id="JARAWJ010000028">
    <property type="protein sequence ID" value="MDX3041527.1"/>
    <property type="molecule type" value="Genomic_DNA"/>
</dbReference>
<protein>
    <submittedName>
        <fullName evidence="1">SRPBCC family protein</fullName>
    </submittedName>
</protein>
<proteinExistence type="predicted"/>
<dbReference type="InterPro" id="IPR019587">
    <property type="entry name" value="Polyketide_cyclase/dehydratase"/>
</dbReference>
<dbReference type="Proteomes" id="UP001282474">
    <property type="component" value="Unassembled WGS sequence"/>
</dbReference>
<keyword evidence="2" id="KW-1185">Reference proteome</keyword>
<organism evidence="1 2">
    <name type="scientific">Streptomyces caniscabiei</name>
    <dbReference type="NCBI Taxonomy" id="2746961"/>
    <lineage>
        <taxon>Bacteria</taxon>
        <taxon>Bacillati</taxon>
        <taxon>Actinomycetota</taxon>
        <taxon>Actinomycetes</taxon>
        <taxon>Kitasatosporales</taxon>
        <taxon>Streptomycetaceae</taxon>
        <taxon>Streptomyces</taxon>
    </lineage>
</organism>
<evidence type="ECO:0000313" key="1">
    <source>
        <dbReference type="EMBL" id="MDX3041527.1"/>
    </source>
</evidence>
<accession>A0ABU4MWP2</accession>
<dbReference type="InterPro" id="IPR023393">
    <property type="entry name" value="START-like_dom_sf"/>
</dbReference>
<dbReference type="Pfam" id="PF10604">
    <property type="entry name" value="Polyketide_cyc2"/>
    <property type="match status" value="1"/>
</dbReference>
<name>A0ABU4MWP2_9ACTN</name>
<dbReference type="Gene3D" id="3.30.530.20">
    <property type="match status" value="1"/>
</dbReference>
<reference evidence="1 2" key="1">
    <citation type="journal article" date="2023" name="Microb. Genom.">
        <title>Mesoterricola silvestris gen. nov., sp. nov., Mesoterricola sediminis sp. nov., Geothrix oryzae sp. nov., Geothrix edaphica sp. nov., Geothrix rubra sp. nov., and Geothrix limicola sp. nov., six novel members of Acidobacteriota isolated from soils.</title>
        <authorList>
            <person name="Weisberg A.J."/>
            <person name="Pearce E."/>
            <person name="Kramer C.G."/>
            <person name="Chang J.H."/>
            <person name="Clarke C.R."/>
        </authorList>
    </citation>
    <scope>NUCLEOTIDE SEQUENCE [LARGE SCALE GENOMIC DNA]</scope>
    <source>
        <strain evidence="1 2">NE20-4-1</strain>
    </source>
</reference>
<sequence length="145" mass="15450">MITIGTAQTASTAAPSAFFARWADMATWPEWNADTEWVRLDGPFEAGSTGVLKPKGGPRTNFVIAELTDDRFVDVSRLAGARMTFSHFVEETQGGGTKVQVTVTLSGPLSHLWNLILGNGIKATLQQDLDSLKAVAEASSARGLA</sequence>
<evidence type="ECO:0000313" key="2">
    <source>
        <dbReference type="Proteomes" id="UP001282474"/>
    </source>
</evidence>
<gene>
    <name evidence="1" type="ORF">PV383_30685</name>
</gene>
<dbReference type="RefSeq" id="WP_045557482.1">
    <property type="nucleotide sequence ID" value="NZ_JABXWF010000008.1"/>
</dbReference>
<comment type="caution">
    <text evidence="1">The sequence shown here is derived from an EMBL/GenBank/DDBJ whole genome shotgun (WGS) entry which is preliminary data.</text>
</comment>